<proteinExistence type="predicted"/>
<protein>
    <submittedName>
        <fullName evidence="1">Uncharacterized protein</fullName>
    </submittedName>
</protein>
<organism evidence="1 2">
    <name type="scientific">Limnohabitans curvus</name>
    <dbReference type="NCBI Taxonomy" id="323423"/>
    <lineage>
        <taxon>Bacteria</taxon>
        <taxon>Pseudomonadati</taxon>
        <taxon>Pseudomonadota</taxon>
        <taxon>Betaproteobacteria</taxon>
        <taxon>Burkholderiales</taxon>
        <taxon>Comamonadaceae</taxon>
        <taxon>Limnohabitans</taxon>
    </lineage>
</organism>
<dbReference type="Proteomes" id="UP000251341">
    <property type="component" value="Unassembled WGS sequence"/>
</dbReference>
<evidence type="ECO:0000313" key="2">
    <source>
        <dbReference type="Proteomes" id="UP000251341"/>
    </source>
</evidence>
<gene>
    <name evidence="1" type="ORF">B9Z44_14325</name>
</gene>
<dbReference type="RefSeq" id="WP_108402948.1">
    <property type="nucleotide sequence ID" value="NZ_NESP01000002.1"/>
</dbReference>
<keyword evidence="2" id="KW-1185">Reference proteome</keyword>
<accession>A0A315EGJ8</accession>
<sequence length="89" mass="10240">MSLTALEVRSHFAMAVVTRFIYGDEVGEEKEADVYFEVFDLGLQSFALGDPTLPFLFRDVAFLVRVWKDGFAMGLKTLFSNQHRQFLKK</sequence>
<reference evidence="1 2" key="1">
    <citation type="submission" date="2017-04" db="EMBL/GenBank/DDBJ databases">
        <title>Unexpected and diverse lifestyles within the genus Limnohabitans.</title>
        <authorList>
            <person name="Kasalicky V."/>
            <person name="Mehrshad M."/>
            <person name="Andrei S.-A."/>
            <person name="Salcher M."/>
            <person name="Kratochvilova H."/>
            <person name="Simek K."/>
            <person name="Ghai R."/>
        </authorList>
    </citation>
    <scope>NUCLEOTIDE SEQUENCE [LARGE SCALE GENOMIC DNA]</scope>
    <source>
        <strain evidence="1 2">MWH-C5</strain>
    </source>
</reference>
<name>A0A315EGJ8_9BURK</name>
<dbReference type="EMBL" id="NESP01000002">
    <property type="protein sequence ID" value="PUE56421.1"/>
    <property type="molecule type" value="Genomic_DNA"/>
</dbReference>
<evidence type="ECO:0000313" key="1">
    <source>
        <dbReference type="EMBL" id="PUE56421.1"/>
    </source>
</evidence>
<dbReference type="AlphaFoldDB" id="A0A315EGJ8"/>
<comment type="caution">
    <text evidence="1">The sequence shown here is derived from an EMBL/GenBank/DDBJ whole genome shotgun (WGS) entry which is preliminary data.</text>
</comment>